<name>A0A8H5LV63_9AGAR</name>
<evidence type="ECO:0000256" key="6">
    <source>
        <dbReference type="ARBA" id="ARBA00022801"/>
    </source>
</evidence>
<dbReference type="AlphaFoldDB" id="A0A8H5LV63"/>
<dbReference type="Pfam" id="PF13359">
    <property type="entry name" value="DDE_Tnp_4"/>
    <property type="match status" value="1"/>
</dbReference>
<dbReference type="GO" id="GO:0005634">
    <property type="term" value="C:nucleus"/>
    <property type="evidence" value="ECO:0007669"/>
    <property type="project" value="UniProtKB-SubCell"/>
</dbReference>
<comment type="similarity">
    <text evidence="3">Belongs to the HARBI1 family.</text>
</comment>
<organism evidence="11 12">
    <name type="scientific">Tetrapyrgos nigripes</name>
    <dbReference type="NCBI Taxonomy" id="182062"/>
    <lineage>
        <taxon>Eukaryota</taxon>
        <taxon>Fungi</taxon>
        <taxon>Dikarya</taxon>
        <taxon>Basidiomycota</taxon>
        <taxon>Agaricomycotina</taxon>
        <taxon>Agaricomycetes</taxon>
        <taxon>Agaricomycetidae</taxon>
        <taxon>Agaricales</taxon>
        <taxon>Marasmiineae</taxon>
        <taxon>Marasmiaceae</taxon>
        <taxon>Tetrapyrgos</taxon>
    </lineage>
</organism>
<evidence type="ECO:0000256" key="8">
    <source>
        <dbReference type="SAM" id="MobiDB-lite"/>
    </source>
</evidence>
<comment type="subcellular location">
    <subcellularLocation>
        <location evidence="2">Nucleus</location>
    </subcellularLocation>
</comment>
<evidence type="ECO:0000256" key="3">
    <source>
        <dbReference type="ARBA" id="ARBA00006958"/>
    </source>
</evidence>
<protein>
    <recommendedName>
        <fullName evidence="13">DDE Tnp4 domain-containing protein</fullName>
    </recommendedName>
</protein>
<evidence type="ECO:0000256" key="7">
    <source>
        <dbReference type="ARBA" id="ARBA00023242"/>
    </source>
</evidence>
<reference evidence="11 12" key="1">
    <citation type="journal article" date="2020" name="ISME J.">
        <title>Uncovering the hidden diversity of litter-decomposition mechanisms in mushroom-forming fungi.</title>
        <authorList>
            <person name="Floudas D."/>
            <person name="Bentzer J."/>
            <person name="Ahren D."/>
            <person name="Johansson T."/>
            <person name="Persson P."/>
            <person name="Tunlid A."/>
        </authorList>
    </citation>
    <scope>NUCLEOTIDE SEQUENCE [LARGE SCALE GENOMIC DNA]</scope>
    <source>
        <strain evidence="11 12">CBS 291.85</strain>
    </source>
</reference>
<keyword evidence="12" id="KW-1185">Reference proteome</keyword>
<feature type="region of interest" description="Disordered" evidence="8">
    <location>
        <begin position="1"/>
        <end position="25"/>
    </location>
</feature>
<proteinExistence type="inferred from homology"/>
<evidence type="ECO:0008006" key="13">
    <source>
        <dbReference type="Google" id="ProtNLM"/>
    </source>
</evidence>
<evidence type="ECO:0000256" key="1">
    <source>
        <dbReference type="ARBA" id="ARBA00001968"/>
    </source>
</evidence>
<dbReference type="PANTHER" id="PTHR22930">
    <property type="match status" value="1"/>
</dbReference>
<evidence type="ECO:0000256" key="4">
    <source>
        <dbReference type="ARBA" id="ARBA00022722"/>
    </source>
</evidence>
<dbReference type="GO" id="GO:0016787">
    <property type="term" value="F:hydrolase activity"/>
    <property type="evidence" value="ECO:0007669"/>
    <property type="project" value="UniProtKB-KW"/>
</dbReference>
<accession>A0A8H5LV63</accession>
<dbReference type="EMBL" id="JAACJM010000009">
    <property type="protein sequence ID" value="KAF5371195.1"/>
    <property type="molecule type" value="Genomic_DNA"/>
</dbReference>
<dbReference type="GO" id="GO:0004518">
    <property type="term" value="F:nuclease activity"/>
    <property type="evidence" value="ECO:0007669"/>
    <property type="project" value="UniProtKB-KW"/>
</dbReference>
<keyword evidence="4" id="KW-0540">Nuclease</keyword>
<dbReference type="PANTHER" id="PTHR22930:SF221">
    <property type="entry name" value="NUCLEASE HARBI1"/>
    <property type="match status" value="1"/>
</dbReference>
<keyword evidence="5" id="KW-0479">Metal-binding</keyword>
<evidence type="ECO:0000259" key="9">
    <source>
        <dbReference type="Pfam" id="PF13359"/>
    </source>
</evidence>
<keyword evidence="6" id="KW-0378">Hydrolase</keyword>
<feature type="domain" description="DDE Tnp4" evidence="9">
    <location>
        <begin position="198"/>
        <end position="346"/>
    </location>
</feature>
<gene>
    <name evidence="11" type="ORF">D9758_004156</name>
</gene>
<evidence type="ECO:0000256" key="2">
    <source>
        <dbReference type="ARBA" id="ARBA00004123"/>
    </source>
</evidence>
<comment type="caution">
    <text evidence="11">The sequence shown here is derived from an EMBL/GenBank/DDBJ whole genome shotgun (WGS) entry which is preliminary data.</text>
</comment>
<feature type="compositionally biased region" description="Basic residues" evidence="8">
    <location>
        <begin position="10"/>
        <end position="25"/>
    </location>
</feature>
<dbReference type="OrthoDB" id="1681765at2759"/>
<dbReference type="InterPro" id="IPR027806">
    <property type="entry name" value="HARBI1_dom"/>
</dbReference>
<dbReference type="InterPro" id="IPR045249">
    <property type="entry name" value="HARBI1-like"/>
</dbReference>
<dbReference type="Pfam" id="PF26138">
    <property type="entry name" value="DUF8040"/>
    <property type="match status" value="1"/>
</dbReference>
<feature type="domain" description="DUF8040" evidence="10">
    <location>
        <begin position="55"/>
        <end position="148"/>
    </location>
</feature>
<keyword evidence="7" id="KW-0539">Nucleus</keyword>
<evidence type="ECO:0000313" key="12">
    <source>
        <dbReference type="Proteomes" id="UP000559256"/>
    </source>
</evidence>
<evidence type="ECO:0000256" key="5">
    <source>
        <dbReference type="ARBA" id="ARBA00022723"/>
    </source>
</evidence>
<comment type="cofactor">
    <cofactor evidence="1">
        <name>a divalent metal cation</name>
        <dbReference type="ChEBI" id="CHEBI:60240"/>
    </cofactor>
</comment>
<dbReference type="Proteomes" id="UP000559256">
    <property type="component" value="Unassembled WGS sequence"/>
</dbReference>
<evidence type="ECO:0000313" key="11">
    <source>
        <dbReference type="EMBL" id="KAF5371195.1"/>
    </source>
</evidence>
<sequence length="420" mass="47193">MVSSPPKRASGSRKSSRKHTSRANGRKAAILGSALGVAAVAMVLGQRAAPEPKHTSILTGEAWVGELLKGHDSRFQEQLGCTKYVFRRLKRELEHFGLQPSRYVSLNEKLAIFLHLGRTGHSSRMMQERFQRSGDTISKYIYEVLNICVGEFYTRWVQQPSDATPTEILSKSNIYSPYFNDCRGNIDGSHFDEWVLAEKVDSHRDRKGRVSQNVLVACDFDLKFTYVLPGWEGSAADGAVWADARRTDLFIKPGTYLLADAGFPLCDALLTPYRGVRYHLKEWALGGGQQPRNKEELFNLRHARLRNAVERILGVFKCRFGLVSGVSEYPEQTQIKFISAFAAIHNFICVHEPRDSTPSVYEIGIDGQQHMQAAHRNVSTGGGELSGPATTAEQQRARARRDGIAQRMWNDYQVYLQTRG</sequence>
<evidence type="ECO:0000259" key="10">
    <source>
        <dbReference type="Pfam" id="PF26138"/>
    </source>
</evidence>
<dbReference type="InterPro" id="IPR058353">
    <property type="entry name" value="DUF8040"/>
</dbReference>
<dbReference type="GO" id="GO:0046872">
    <property type="term" value="F:metal ion binding"/>
    <property type="evidence" value="ECO:0007669"/>
    <property type="project" value="UniProtKB-KW"/>
</dbReference>